<gene>
    <name evidence="1" type="ORF">WOLCODRAFT_144554</name>
</gene>
<dbReference type="AlphaFoldDB" id="A0A2H3K532"/>
<dbReference type="Proteomes" id="UP000218811">
    <property type="component" value="Unassembled WGS sequence"/>
</dbReference>
<accession>A0A2H3K532</accession>
<organism evidence="1 2">
    <name type="scientific">Wolfiporia cocos (strain MD-104)</name>
    <name type="common">Brown rot fungus</name>
    <dbReference type="NCBI Taxonomy" id="742152"/>
    <lineage>
        <taxon>Eukaryota</taxon>
        <taxon>Fungi</taxon>
        <taxon>Dikarya</taxon>
        <taxon>Basidiomycota</taxon>
        <taxon>Agaricomycotina</taxon>
        <taxon>Agaricomycetes</taxon>
        <taxon>Polyporales</taxon>
        <taxon>Phaeolaceae</taxon>
        <taxon>Wolfiporia</taxon>
    </lineage>
</organism>
<proteinExistence type="predicted"/>
<evidence type="ECO:0000313" key="2">
    <source>
        <dbReference type="Proteomes" id="UP000218811"/>
    </source>
</evidence>
<evidence type="ECO:0000313" key="1">
    <source>
        <dbReference type="EMBL" id="PCH43527.1"/>
    </source>
</evidence>
<name>A0A2H3K532_WOLCO</name>
<protein>
    <submittedName>
        <fullName evidence="1">Uncharacterized protein</fullName>
    </submittedName>
</protein>
<dbReference type="EMBL" id="KB468146">
    <property type="protein sequence ID" value="PCH43527.1"/>
    <property type="molecule type" value="Genomic_DNA"/>
</dbReference>
<keyword evidence="2" id="KW-1185">Reference proteome</keyword>
<reference evidence="1 2" key="1">
    <citation type="journal article" date="2012" name="Science">
        <title>The Paleozoic origin of enzymatic lignin decomposition reconstructed from 31 fungal genomes.</title>
        <authorList>
            <person name="Floudas D."/>
            <person name="Binder M."/>
            <person name="Riley R."/>
            <person name="Barry K."/>
            <person name="Blanchette R.A."/>
            <person name="Henrissat B."/>
            <person name="Martinez A.T."/>
            <person name="Otillar R."/>
            <person name="Spatafora J.W."/>
            <person name="Yadav J.S."/>
            <person name="Aerts A."/>
            <person name="Benoit I."/>
            <person name="Boyd A."/>
            <person name="Carlson A."/>
            <person name="Copeland A."/>
            <person name="Coutinho P.M."/>
            <person name="de Vries R.P."/>
            <person name="Ferreira P."/>
            <person name="Findley K."/>
            <person name="Foster B."/>
            <person name="Gaskell J."/>
            <person name="Glotzer D."/>
            <person name="Gorecki P."/>
            <person name="Heitman J."/>
            <person name="Hesse C."/>
            <person name="Hori C."/>
            <person name="Igarashi K."/>
            <person name="Jurgens J.A."/>
            <person name="Kallen N."/>
            <person name="Kersten P."/>
            <person name="Kohler A."/>
            <person name="Kuees U."/>
            <person name="Kumar T.K.A."/>
            <person name="Kuo A."/>
            <person name="LaButti K."/>
            <person name="Larrondo L.F."/>
            <person name="Lindquist E."/>
            <person name="Ling A."/>
            <person name="Lombard V."/>
            <person name="Lucas S."/>
            <person name="Lundell T."/>
            <person name="Martin R."/>
            <person name="McLaughlin D.J."/>
            <person name="Morgenstern I."/>
            <person name="Morin E."/>
            <person name="Murat C."/>
            <person name="Nagy L.G."/>
            <person name="Nolan M."/>
            <person name="Ohm R.A."/>
            <person name="Patyshakuliyeva A."/>
            <person name="Rokas A."/>
            <person name="Ruiz-Duenas F.J."/>
            <person name="Sabat G."/>
            <person name="Salamov A."/>
            <person name="Samejima M."/>
            <person name="Schmutz J."/>
            <person name="Slot J.C."/>
            <person name="St John F."/>
            <person name="Stenlid J."/>
            <person name="Sun H."/>
            <person name="Sun S."/>
            <person name="Syed K."/>
            <person name="Tsang A."/>
            <person name="Wiebenga A."/>
            <person name="Young D."/>
            <person name="Pisabarro A."/>
            <person name="Eastwood D.C."/>
            <person name="Martin F."/>
            <person name="Cullen D."/>
            <person name="Grigoriev I.V."/>
            <person name="Hibbett D.S."/>
        </authorList>
    </citation>
    <scope>NUCLEOTIDE SEQUENCE [LARGE SCALE GENOMIC DNA]</scope>
    <source>
        <strain evidence="1 2">MD-104</strain>
    </source>
</reference>
<sequence length="402" mass="45193">MSSQLAMSAFQNHVRDSSSQLGYRVRIPTQELDKAEKWSSVPRDAGHEDKSFSVKAVLQTGSPRLPSGSHYSRSRSSCTRLRQICMLYCALSCVLFFMSLCTRYYDKSPVDIIVTTNAIDPFVIRAATENADITACIWATDHDIGSIFAWAARWSGPISLLMVTTVEPASEEHENLLRKLSAQQNRSTLLNGTLTLHLAHLSPQTPDNPNAFLNLARLFSQTPRVALFPANLSTLPPKSLYKSLVSHSTVSSAAILEPTRPKHRPIILTARGQTGFPFSPMAPLVMGRDDPLWCTERFFPPTTREEDWEKCLWQVWLENFGDVEVRQTRGWFHDMISMPTSDPFVASGLRHRLVAKYRSETCVLATRQLAALRSTDKELDAKKARWLKRVCRAWTNAAQSPA</sequence>
<dbReference type="STRING" id="742152.A0A2H3K532"/>
<dbReference type="OrthoDB" id="3056235at2759"/>